<name>A0A9R1XMN0_LACSA</name>
<organism evidence="1 2">
    <name type="scientific">Lactuca sativa</name>
    <name type="common">Garden lettuce</name>
    <dbReference type="NCBI Taxonomy" id="4236"/>
    <lineage>
        <taxon>Eukaryota</taxon>
        <taxon>Viridiplantae</taxon>
        <taxon>Streptophyta</taxon>
        <taxon>Embryophyta</taxon>
        <taxon>Tracheophyta</taxon>
        <taxon>Spermatophyta</taxon>
        <taxon>Magnoliopsida</taxon>
        <taxon>eudicotyledons</taxon>
        <taxon>Gunneridae</taxon>
        <taxon>Pentapetalae</taxon>
        <taxon>asterids</taxon>
        <taxon>campanulids</taxon>
        <taxon>Asterales</taxon>
        <taxon>Asteraceae</taxon>
        <taxon>Cichorioideae</taxon>
        <taxon>Cichorieae</taxon>
        <taxon>Lactucinae</taxon>
        <taxon>Lactuca</taxon>
    </lineage>
</organism>
<keyword evidence="2" id="KW-1185">Reference proteome</keyword>
<dbReference type="EMBL" id="NBSK02000004">
    <property type="protein sequence ID" value="KAJ0213047.1"/>
    <property type="molecule type" value="Genomic_DNA"/>
</dbReference>
<protein>
    <submittedName>
        <fullName evidence="1">Uncharacterized protein</fullName>
    </submittedName>
</protein>
<evidence type="ECO:0000313" key="2">
    <source>
        <dbReference type="Proteomes" id="UP000235145"/>
    </source>
</evidence>
<gene>
    <name evidence="1" type="ORF">LSAT_V11C400219630</name>
</gene>
<accession>A0A9R1XMN0</accession>
<dbReference type="Proteomes" id="UP000235145">
    <property type="component" value="Unassembled WGS sequence"/>
</dbReference>
<reference evidence="1 2" key="1">
    <citation type="journal article" date="2017" name="Nat. Commun.">
        <title>Genome assembly with in vitro proximity ligation data and whole-genome triplication in lettuce.</title>
        <authorList>
            <person name="Reyes-Chin-Wo S."/>
            <person name="Wang Z."/>
            <person name="Yang X."/>
            <person name="Kozik A."/>
            <person name="Arikit S."/>
            <person name="Song C."/>
            <person name="Xia L."/>
            <person name="Froenicke L."/>
            <person name="Lavelle D.O."/>
            <person name="Truco M.J."/>
            <person name="Xia R."/>
            <person name="Zhu S."/>
            <person name="Xu C."/>
            <person name="Xu H."/>
            <person name="Xu X."/>
            <person name="Cox K."/>
            <person name="Korf I."/>
            <person name="Meyers B.C."/>
            <person name="Michelmore R.W."/>
        </authorList>
    </citation>
    <scope>NUCLEOTIDE SEQUENCE [LARGE SCALE GENOMIC DNA]</scope>
    <source>
        <strain evidence="2">cv. Salinas</strain>
        <tissue evidence="1">Seedlings</tissue>
    </source>
</reference>
<proteinExistence type="predicted"/>
<dbReference type="AlphaFoldDB" id="A0A9R1XMN0"/>
<comment type="caution">
    <text evidence="1">The sequence shown here is derived from an EMBL/GenBank/DDBJ whole genome shotgun (WGS) entry which is preliminary data.</text>
</comment>
<sequence length="96" mass="11114">MEEKEIAGPKNNDGEKRKEKFFVHLMKKILKGRTLYPGLADKKPKPGKLQRMYHRKVHPETAAPKSDHLTLFPLVDTSVYGSGFQQVSQKLKMWCF</sequence>
<evidence type="ECO:0000313" key="1">
    <source>
        <dbReference type="EMBL" id="KAJ0213047.1"/>
    </source>
</evidence>